<evidence type="ECO:0000313" key="2">
    <source>
        <dbReference type="Proteomes" id="UP000307440"/>
    </source>
</evidence>
<dbReference type="EMBL" id="ML210176">
    <property type="protein sequence ID" value="TFK26342.1"/>
    <property type="molecule type" value="Genomic_DNA"/>
</dbReference>
<evidence type="ECO:0008006" key="3">
    <source>
        <dbReference type="Google" id="ProtNLM"/>
    </source>
</evidence>
<accession>A0A5C3L046</accession>
<protein>
    <recommendedName>
        <fullName evidence="3">F-box domain-containing protein</fullName>
    </recommendedName>
</protein>
<reference evidence="1 2" key="1">
    <citation type="journal article" date="2019" name="Nat. Ecol. Evol.">
        <title>Megaphylogeny resolves global patterns of mushroom evolution.</title>
        <authorList>
            <person name="Varga T."/>
            <person name="Krizsan K."/>
            <person name="Foldi C."/>
            <person name="Dima B."/>
            <person name="Sanchez-Garcia M."/>
            <person name="Sanchez-Ramirez S."/>
            <person name="Szollosi G.J."/>
            <person name="Szarkandi J.G."/>
            <person name="Papp V."/>
            <person name="Albert L."/>
            <person name="Andreopoulos W."/>
            <person name="Angelini C."/>
            <person name="Antonin V."/>
            <person name="Barry K.W."/>
            <person name="Bougher N.L."/>
            <person name="Buchanan P."/>
            <person name="Buyck B."/>
            <person name="Bense V."/>
            <person name="Catcheside P."/>
            <person name="Chovatia M."/>
            <person name="Cooper J."/>
            <person name="Damon W."/>
            <person name="Desjardin D."/>
            <person name="Finy P."/>
            <person name="Geml J."/>
            <person name="Haridas S."/>
            <person name="Hughes K."/>
            <person name="Justo A."/>
            <person name="Karasinski D."/>
            <person name="Kautmanova I."/>
            <person name="Kiss B."/>
            <person name="Kocsube S."/>
            <person name="Kotiranta H."/>
            <person name="LaButti K.M."/>
            <person name="Lechner B.E."/>
            <person name="Liimatainen K."/>
            <person name="Lipzen A."/>
            <person name="Lukacs Z."/>
            <person name="Mihaltcheva S."/>
            <person name="Morgado L.N."/>
            <person name="Niskanen T."/>
            <person name="Noordeloos M.E."/>
            <person name="Ohm R.A."/>
            <person name="Ortiz-Santana B."/>
            <person name="Ovrebo C."/>
            <person name="Racz N."/>
            <person name="Riley R."/>
            <person name="Savchenko A."/>
            <person name="Shiryaev A."/>
            <person name="Soop K."/>
            <person name="Spirin V."/>
            <person name="Szebenyi C."/>
            <person name="Tomsovsky M."/>
            <person name="Tulloss R.E."/>
            <person name="Uehling J."/>
            <person name="Grigoriev I.V."/>
            <person name="Vagvolgyi C."/>
            <person name="Papp T."/>
            <person name="Martin F.M."/>
            <person name="Miettinen O."/>
            <person name="Hibbett D.S."/>
            <person name="Nagy L.G."/>
        </authorList>
    </citation>
    <scope>NUCLEOTIDE SEQUENCE [LARGE SCALE GENOMIC DNA]</scope>
    <source>
        <strain evidence="1 2">CBS 121175</strain>
    </source>
</reference>
<organism evidence="1 2">
    <name type="scientific">Coprinopsis marcescibilis</name>
    <name type="common">Agaric fungus</name>
    <name type="synonym">Psathyrella marcescibilis</name>
    <dbReference type="NCBI Taxonomy" id="230819"/>
    <lineage>
        <taxon>Eukaryota</taxon>
        <taxon>Fungi</taxon>
        <taxon>Dikarya</taxon>
        <taxon>Basidiomycota</taxon>
        <taxon>Agaricomycotina</taxon>
        <taxon>Agaricomycetes</taxon>
        <taxon>Agaricomycetidae</taxon>
        <taxon>Agaricales</taxon>
        <taxon>Agaricineae</taxon>
        <taxon>Psathyrellaceae</taxon>
        <taxon>Coprinopsis</taxon>
    </lineage>
</organism>
<gene>
    <name evidence="1" type="ORF">FA15DRAFT_300571</name>
</gene>
<sequence length="508" mass="57915">MASFASLPTELLLEIGKAAGNAKDLRALSHKFSDLFTDVVFNHLTLDLSRVEDRPQLQAIEILQHFSKRPRIAEAVRELEIGWLSLHLPDGAWKTWAEYHLKANLISGIRAMRYLTKLSWEPTFREESIVQQTVMHALWPILPSLTAIDISVSGLSCLTILSLDARFGLSEDECHTTIEGLAQTICTVSGTLESLNLRLCVNYREPDSSFDIQELFPAGYPPPNKLIWLKLELTQPLSLSSSTLVIPQLSSLKEFHYVRDHEQQGLHSTTNRINDGSICIWKAFKNTQIHLKRVFCTRACADLLDYLASCVGELEVLQLEDFKWAGRSLTKERKLSHDFFSRVLPLLQPYLTTLIIRTESGPGVWSFSAETGKLWKGMGGEFQRLRELEISVFHRTVLEDFDSAWSDDLEDTETEGDALGLFLDTIAQKSLFPCLQYVILHPVYNRLTNRDYDYRETHLEQVDLHDFFLSDPEGNEPTVPPIVRFFELHSEYQLARRPISAPNAMTTH</sequence>
<proteinExistence type="predicted"/>
<evidence type="ECO:0000313" key="1">
    <source>
        <dbReference type="EMBL" id="TFK26342.1"/>
    </source>
</evidence>
<dbReference type="Proteomes" id="UP000307440">
    <property type="component" value="Unassembled WGS sequence"/>
</dbReference>
<dbReference type="AlphaFoldDB" id="A0A5C3L046"/>
<name>A0A5C3L046_COPMA</name>
<keyword evidence="2" id="KW-1185">Reference proteome</keyword>